<dbReference type="Pfam" id="PF14078">
    <property type="entry name" value="DUF4259"/>
    <property type="match status" value="1"/>
</dbReference>
<evidence type="ECO:0000313" key="2">
    <source>
        <dbReference type="Proteomes" id="UP000269438"/>
    </source>
</evidence>
<gene>
    <name evidence="1" type="ORF">D9V34_02075</name>
</gene>
<keyword evidence="2" id="KW-1185">Reference proteome</keyword>
<dbReference type="Proteomes" id="UP000269438">
    <property type="component" value="Unassembled WGS sequence"/>
</dbReference>
<accession>A0A3L7AW98</accession>
<organism evidence="1 2">
    <name type="scientific">Mycetocola lacteus</name>
    <dbReference type="NCBI Taxonomy" id="76637"/>
    <lineage>
        <taxon>Bacteria</taxon>
        <taxon>Bacillati</taxon>
        <taxon>Actinomycetota</taxon>
        <taxon>Actinomycetes</taxon>
        <taxon>Micrococcales</taxon>
        <taxon>Microbacteriaceae</taxon>
        <taxon>Mycetocola</taxon>
    </lineage>
</organism>
<reference evidence="1 2" key="1">
    <citation type="submission" date="2018-10" db="EMBL/GenBank/DDBJ databases">
        <authorList>
            <person name="Li J."/>
        </authorList>
    </citation>
    <scope>NUCLEOTIDE SEQUENCE [LARGE SCALE GENOMIC DNA]</scope>
    <source>
        <strain evidence="1 2">JCM 11654</strain>
    </source>
</reference>
<dbReference type="InterPro" id="IPR025355">
    <property type="entry name" value="DUF4259"/>
</dbReference>
<comment type="caution">
    <text evidence="1">The sequence shown here is derived from an EMBL/GenBank/DDBJ whole genome shotgun (WGS) entry which is preliminary data.</text>
</comment>
<dbReference type="OrthoDB" id="3829495at2"/>
<name>A0A3L7AW98_9MICO</name>
<dbReference type="EMBL" id="RCUY01000001">
    <property type="protein sequence ID" value="RLP84807.1"/>
    <property type="molecule type" value="Genomic_DNA"/>
</dbReference>
<evidence type="ECO:0000313" key="1">
    <source>
        <dbReference type="EMBL" id="RLP84807.1"/>
    </source>
</evidence>
<dbReference type="RefSeq" id="WP_121687277.1">
    <property type="nucleotide sequence ID" value="NZ_RCUY01000001.1"/>
</dbReference>
<sequence>MGAWETGAFDNDGAGDLIVAITEGYFTFESVAWAFEDEDYVEVDGGQIALALAELAVRSRAGEPLPLGGGDSAPFAALLTPERIEWIRTQATRTLAGAEASELYELWEEAGELEGWLADARATLAKL</sequence>
<proteinExistence type="predicted"/>
<dbReference type="AlphaFoldDB" id="A0A3L7AW98"/>
<protein>
    <submittedName>
        <fullName evidence="1">DUF4259 domain-containing protein</fullName>
    </submittedName>
</protein>